<dbReference type="Pfam" id="PF05930">
    <property type="entry name" value="Phage_AlpA"/>
    <property type="match status" value="1"/>
</dbReference>
<proteinExistence type="predicted"/>
<keyword evidence="2" id="KW-1185">Reference proteome</keyword>
<evidence type="ECO:0000313" key="1">
    <source>
        <dbReference type="EMBL" id="MFC7408661.1"/>
    </source>
</evidence>
<comment type="caution">
    <text evidence="1">The sequence shown here is derived from an EMBL/GenBank/DDBJ whole genome shotgun (WGS) entry which is preliminary data.</text>
</comment>
<organism evidence="1 2">
    <name type="scientific">Hydrogenophaga atypica</name>
    <dbReference type="NCBI Taxonomy" id="249409"/>
    <lineage>
        <taxon>Bacteria</taxon>
        <taxon>Pseudomonadati</taxon>
        <taxon>Pseudomonadota</taxon>
        <taxon>Betaproteobacteria</taxon>
        <taxon>Burkholderiales</taxon>
        <taxon>Comamonadaceae</taxon>
        <taxon>Hydrogenophaga</taxon>
    </lineage>
</organism>
<dbReference type="Gene3D" id="1.10.238.160">
    <property type="match status" value="1"/>
</dbReference>
<sequence length="83" mass="9339">MSRFPSSLYMPLTRERTIIAKLLRLKDIIGDKKEGIAPRIPIGKSSWWNGVRIGKFPQPIKLGSRTTCWRESDIDALIAGASQ</sequence>
<dbReference type="Proteomes" id="UP001596501">
    <property type="component" value="Unassembled WGS sequence"/>
</dbReference>
<dbReference type="RefSeq" id="WP_382221293.1">
    <property type="nucleotide sequence ID" value="NZ_JBHTCA010000004.1"/>
</dbReference>
<reference evidence="2" key="1">
    <citation type="journal article" date="2019" name="Int. J. Syst. Evol. Microbiol.">
        <title>The Global Catalogue of Microorganisms (GCM) 10K type strain sequencing project: providing services to taxonomists for standard genome sequencing and annotation.</title>
        <authorList>
            <consortium name="The Broad Institute Genomics Platform"/>
            <consortium name="The Broad Institute Genome Sequencing Center for Infectious Disease"/>
            <person name="Wu L."/>
            <person name="Ma J."/>
        </authorList>
    </citation>
    <scope>NUCLEOTIDE SEQUENCE [LARGE SCALE GENOMIC DNA]</scope>
    <source>
        <strain evidence="2">CGMCC 1.12371</strain>
    </source>
</reference>
<accession>A0ABW2QHY6</accession>
<dbReference type="EMBL" id="JBHTCA010000004">
    <property type="protein sequence ID" value="MFC7408661.1"/>
    <property type="molecule type" value="Genomic_DNA"/>
</dbReference>
<gene>
    <name evidence="1" type="ORF">ACFQPB_07295</name>
</gene>
<evidence type="ECO:0000313" key="2">
    <source>
        <dbReference type="Proteomes" id="UP001596501"/>
    </source>
</evidence>
<protein>
    <submittedName>
        <fullName evidence="1">Helix-turn-helix transcriptional regulator</fullName>
    </submittedName>
</protein>
<dbReference type="InterPro" id="IPR010260">
    <property type="entry name" value="AlpA"/>
</dbReference>
<name>A0ABW2QHY6_9BURK</name>